<evidence type="ECO:0000313" key="2">
    <source>
        <dbReference type="EMBL" id="KAJ5493479.1"/>
    </source>
</evidence>
<reference evidence="2" key="2">
    <citation type="journal article" date="2023" name="IMA Fungus">
        <title>Comparative genomic study of the Penicillium genus elucidates a diverse pangenome and 15 lateral gene transfer events.</title>
        <authorList>
            <person name="Petersen C."/>
            <person name="Sorensen T."/>
            <person name="Nielsen M.R."/>
            <person name="Sondergaard T.E."/>
            <person name="Sorensen J.L."/>
            <person name="Fitzpatrick D.A."/>
            <person name="Frisvad J.C."/>
            <person name="Nielsen K.L."/>
        </authorList>
    </citation>
    <scope>NUCLEOTIDE SEQUENCE</scope>
    <source>
        <strain evidence="2">IBT 30728</strain>
    </source>
</reference>
<name>A0A9X0C0Z0_9EURO</name>
<evidence type="ECO:0000313" key="3">
    <source>
        <dbReference type="Proteomes" id="UP001148312"/>
    </source>
</evidence>
<reference evidence="2" key="1">
    <citation type="submission" date="2022-12" db="EMBL/GenBank/DDBJ databases">
        <authorList>
            <person name="Petersen C."/>
        </authorList>
    </citation>
    <scope>NUCLEOTIDE SEQUENCE</scope>
    <source>
        <strain evidence="2">IBT 30728</strain>
    </source>
</reference>
<dbReference type="Proteomes" id="UP001148312">
    <property type="component" value="Unassembled WGS sequence"/>
</dbReference>
<accession>A0A9X0C0Z0</accession>
<dbReference type="EMBL" id="JAPWDQ010000002">
    <property type="protein sequence ID" value="KAJ5493479.1"/>
    <property type="molecule type" value="Genomic_DNA"/>
</dbReference>
<protein>
    <submittedName>
        <fullName evidence="2">Uncharacterized protein</fullName>
    </submittedName>
</protein>
<feature type="compositionally biased region" description="Polar residues" evidence="1">
    <location>
        <begin position="183"/>
        <end position="194"/>
    </location>
</feature>
<organism evidence="2 3">
    <name type="scientific">Penicillium diatomitis</name>
    <dbReference type="NCBI Taxonomy" id="2819901"/>
    <lineage>
        <taxon>Eukaryota</taxon>
        <taxon>Fungi</taxon>
        <taxon>Dikarya</taxon>
        <taxon>Ascomycota</taxon>
        <taxon>Pezizomycotina</taxon>
        <taxon>Eurotiomycetes</taxon>
        <taxon>Eurotiomycetidae</taxon>
        <taxon>Eurotiales</taxon>
        <taxon>Aspergillaceae</taxon>
        <taxon>Penicillium</taxon>
    </lineage>
</organism>
<keyword evidence="3" id="KW-1185">Reference proteome</keyword>
<evidence type="ECO:0000256" key="1">
    <source>
        <dbReference type="SAM" id="MobiDB-lite"/>
    </source>
</evidence>
<comment type="caution">
    <text evidence="2">The sequence shown here is derived from an EMBL/GenBank/DDBJ whole genome shotgun (WGS) entry which is preliminary data.</text>
</comment>
<feature type="region of interest" description="Disordered" evidence="1">
    <location>
        <begin position="142"/>
        <end position="194"/>
    </location>
</feature>
<dbReference type="RefSeq" id="XP_056793859.1">
    <property type="nucleotide sequence ID" value="XM_056931828.1"/>
</dbReference>
<dbReference type="GeneID" id="81622077"/>
<feature type="region of interest" description="Disordered" evidence="1">
    <location>
        <begin position="208"/>
        <end position="228"/>
    </location>
</feature>
<dbReference type="AlphaFoldDB" id="A0A9X0C0Z0"/>
<proteinExistence type="predicted"/>
<gene>
    <name evidence="2" type="ORF">N7539_002225</name>
</gene>
<sequence>MASVYELEPWCITDFQRQDIEKLHEPMMVDHELYPGFMTTSQDYTSAFVENPQEWIDPPMAWTAQPEYPKTSEPQRYPQSWVDAGLTIHSSGGKWNDLEDPSGGSNSLWNQRVYNGSSAPDVERQRWNSLMATQRALFMTPTAPTTRPFTGVPGSPLSDPCGTPDTSNASMGSWEADRDGEDTQQSRSLDLSSSHGALPELSYLSAQPALSQWEEEDSSATLEMPDGTTRRTLNWLPVDTSAGFTIGAGQADHAQREQDMHDFRDLQGAFIPNSAQSWTYNR</sequence>